<feature type="transmembrane region" description="Helical" evidence="1">
    <location>
        <begin position="49"/>
        <end position="68"/>
    </location>
</feature>
<evidence type="ECO:0008006" key="3">
    <source>
        <dbReference type="Google" id="ProtNLM"/>
    </source>
</evidence>
<reference evidence="2" key="1">
    <citation type="journal article" date="2015" name="Nature">
        <title>Complex archaea that bridge the gap between prokaryotes and eukaryotes.</title>
        <authorList>
            <person name="Spang A."/>
            <person name="Saw J.H."/>
            <person name="Jorgensen S.L."/>
            <person name="Zaremba-Niedzwiedzka K."/>
            <person name="Martijn J."/>
            <person name="Lind A.E."/>
            <person name="van Eijk R."/>
            <person name="Schleper C."/>
            <person name="Guy L."/>
            <person name="Ettema T.J."/>
        </authorList>
    </citation>
    <scope>NUCLEOTIDE SEQUENCE</scope>
</reference>
<sequence length="126" mass="13880">MNTDRHTRDNLWTLITPPTVWALHFLVSYLLAAYACAPNVQVFETIGGARIAIAIVTLLALVLIGLVFRRALHEWRTEGGSGFHNDEDSGAGRERFLEFSTVLLAALSFVAVLFVALPVLINADCR</sequence>
<keyword evidence="1" id="KW-0472">Membrane</keyword>
<feature type="transmembrane region" description="Helical" evidence="1">
    <location>
        <begin position="20"/>
        <end position="37"/>
    </location>
</feature>
<dbReference type="AlphaFoldDB" id="A0A0F9TM17"/>
<keyword evidence="1" id="KW-0812">Transmembrane</keyword>
<evidence type="ECO:0000256" key="1">
    <source>
        <dbReference type="SAM" id="Phobius"/>
    </source>
</evidence>
<feature type="transmembrane region" description="Helical" evidence="1">
    <location>
        <begin position="99"/>
        <end position="121"/>
    </location>
</feature>
<name>A0A0F9TM17_9ZZZZ</name>
<comment type="caution">
    <text evidence="2">The sequence shown here is derived from an EMBL/GenBank/DDBJ whole genome shotgun (WGS) entry which is preliminary data.</text>
</comment>
<gene>
    <name evidence="2" type="ORF">LCGC14_0331020</name>
</gene>
<organism evidence="2">
    <name type="scientific">marine sediment metagenome</name>
    <dbReference type="NCBI Taxonomy" id="412755"/>
    <lineage>
        <taxon>unclassified sequences</taxon>
        <taxon>metagenomes</taxon>
        <taxon>ecological metagenomes</taxon>
    </lineage>
</organism>
<accession>A0A0F9TM17</accession>
<protein>
    <recommendedName>
        <fullName evidence="3">Transmembrane protein</fullName>
    </recommendedName>
</protein>
<proteinExistence type="predicted"/>
<evidence type="ECO:0000313" key="2">
    <source>
        <dbReference type="EMBL" id="KKN80269.1"/>
    </source>
</evidence>
<dbReference type="EMBL" id="LAZR01000233">
    <property type="protein sequence ID" value="KKN80269.1"/>
    <property type="molecule type" value="Genomic_DNA"/>
</dbReference>
<keyword evidence="1" id="KW-1133">Transmembrane helix</keyword>